<protein>
    <submittedName>
        <fullName evidence="1">Uncharacterized protein</fullName>
    </submittedName>
</protein>
<dbReference type="EMBL" id="VSSQ01079777">
    <property type="protein sequence ID" value="MPN29204.1"/>
    <property type="molecule type" value="Genomic_DNA"/>
</dbReference>
<gene>
    <name evidence="1" type="ORF">SDC9_176655</name>
</gene>
<dbReference type="AlphaFoldDB" id="A0A645GYT2"/>
<organism evidence="1">
    <name type="scientific">bioreactor metagenome</name>
    <dbReference type="NCBI Taxonomy" id="1076179"/>
    <lineage>
        <taxon>unclassified sequences</taxon>
        <taxon>metagenomes</taxon>
        <taxon>ecological metagenomes</taxon>
    </lineage>
</organism>
<accession>A0A645GYT2</accession>
<reference evidence="1" key="1">
    <citation type="submission" date="2019-08" db="EMBL/GenBank/DDBJ databases">
        <authorList>
            <person name="Kucharzyk K."/>
            <person name="Murdoch R.W."/>
            <person name="Higgins S."/>
            <person name="Loffler F."/>
        </authorList>
    </citation>
    <scope>NUCLEOTIDE SEQUENCE</scope>
</reference>
<name>A0A645GYT2_9ZZZZ</name>
<comment type="caution">
    <text evidence="1">The sequence shown here is derived from an EMBL/GenBank/DDBJ whole genome shotgun (WGS) entry which is preliminary data.</text>
</comment>
<proteinExistence type="predicted"/>
<sequence length="191" mass="22939">MEHHDHLQLRNLTIQRPHARVVHMKILILRVQLDASKPQRMHALQLVQRIVRLRKHRPERNDAFAALAHRPIVDGARLLRLCSYGEEYPHRVRSLERARKPFHRSICGRVQAARVESQFFYRIRRDPVRKGVRVKVYQHAFLYMPRRLYHYTRSLRVSQWHILKAVSFFSIFPLHSEIFCNIIVTYEIVGK</sequence>
<evidence type="ECO:0000313" key="1">
    <source>
        <dbReference type="EMBL" id="MPN29204.1"/>
    </source>
</evidence>